<feature type="transmembrane region" description="Helical" evidence="6">
    <location>
        <begin position="281"/>
        <end position="302"/>
    </location>
</feature>
<comment type="caution">
    <text evidence="7">The sequence shown here is derived from an EMBL/GenBank/DDBJ whole genome shotgun (WGS) entry which is preliminary data.</text>
</comment>
<feature type="transmembrane region" description="Helical" evidence="6">
    <location>
        <begin position="111"/>
        <end position="134"/>
    </location>
</feature>
<organism evidence="7 8">
    <name type="scientific">Lactiplantibacillus daoliensis</name>
    <dbReference type="NCBI Taxonomy" id="2559916"/>
    <lineage>
        <taxon>Bacteria</taxon>
        <taxon>Bacillati</taxon>
        <taxon>Bacillota</taxon>
        <taxon>Bacilli</taxon>
        <taxon>Lactobacillales</taxon>
        <taxon>Lactobacillaceae</taxon>
        <taxon>Lactiplantibacillus</taxon>
    </lineage>
</organism>
<accession>A0ABW1UF66</accession>
<keyword evidence="4 6" id="KW-1133">Transmembrane helix</keyword>
<gene>
    <name evidence="7" type="primary">wzx</name>
    <name evidence="7" type="ORF">ACFQH1_05650</name>
</gene>
<feature type="transmembrane region" description="Helical" evidence="6">
    <location>
        <begin position="140"/>
        <end position="163"/>
    </location>
</feature>
<evidence type="ECO:0000256" key="5">
    <source>
        <dbReference type="ARBA" id="ARBA00023136"/>
    </source>
</evidence>
<dbReference type="PANTHER" id="PTHR30250:SF26">
    <property type="entry name" value="PSMA PROTEIN"/>
    <property type="match status" value="1"/>
</dbReference>
<sequence>MKIKITSRDVIWNYVGTLLGMGGNFLLIPFLLHYLSSDEIGIWYIFLSLNGLVMLFDLGFAPTFARNVTYVWSGATALERDGTQFEGHSQTIDEQLFNTLIKTSQYIYRRLACIATLCLVLIGSLYLYLVAGYMITLTTIVAWVIFCISIYVNLYMGYFAALLRGTGKVSALNKALTISKLSQLFIVIILLLSNFSLLAVSVGFLINGLVLRWLCRDAFFGDRKVKRITAMIGNVSRQSVLQLYKVISYNAFRDGRVAIANYLATQATSIIASFYLSLSAVGVYSISVQLATAVVSAAAAYVNTYHPAFQAAYITGDMRQQRTIVKRGFFIFYLIAAIGVVGILTIGLPILEFIKPDTSFDRLVFLGYAVYMILWQQQSISASFISNTNEIPYVRAFELSAALSVLAGIILCQFGRLGVWGLIGGAALVQGVYNNWRWTGLVLKRLNFV</sequence>
<feature type="transmembrane region" description="Helical" evidence="6">
    <location>
        <begin position="417"/>
        <end position="436"/>
    </location>
</feature>
<dbReference type="RefSeq" id="WP_137606427.1">
    <property type="nucleotide sequence ID" value="NZ_BJDH01000002.1"/>
</dbReference>
<dbReference type="InterPro" id="IPR048122">
    <property type="entry name" value="WZX-like"/>
</dbReference>
<keyword evidence="8" id="KW-1185">Reference proteome</keyword>
<comment type="subcellular location">
    <subcellularLocation>
        <location evidence="1">Cell membrane</location>
        <topology evidence="1">Multi-pass membrane protein</topology>
    </subcellularLocation>
</comment>
<evidence type="ECO:0000313" key="7">
    <source>
        <dbReference type="EMBL" id="MFC6294680.1"/>
    </source>
</evidence>
<protein>
    <submittedName>
        <fullName evidence="7">O-unit flippase-like protein</fullName>
    </submittedName>
</protein>
<feature type="transmembrane region" description="Helical" evidence="6">
    <location>
        <begin position="12"/>
        <end position="35"/>
    </location>
</feature>
<keyword evidence="2" id="KW-1003">Cell membrane</keyword>
<feature type="transmembrane region" description="Helical" evidence="6">
    <location>
        <begin position="328"/>
        <end position="351"/>
    </location>
</feature>
<name>A0ABW1UF66_9LACO</name>
<dbReference type="PANTHER" id="PTHR30250">
    <property type="entry name" value="PST FAMILY PREDICTED COLANIC ACID TRANSPORTER"/>
    <property type="match status" value="1"/>
</dbReference>
<evidence type="ECO:0000256" key="2">
    <source>
        <dbReference type="ARBA" id="ARBA00022475"/>
    </source>
</evidence>
<evidence type="ECO:0000256" key="6">
    <source>
        <dbReference type="SAM" id="Phobius"/>
    </source>
</evidence>
<keyword evidence="3 6" id="KW-0812">Transmembrane</keyword>
<feature type="transmembrane region" description="Helical" evidence="6">
    <location>
        <begin position="41"/>
        <end position="60"/>
    </location>
</feature>
<evidence type="ECO:0000256" key="3">
    <source>
        <dbReference type="ARBA" id="ARBA00022692"/>
    </source>
</evidence>
<keyword evidence="5 6" id="KW-0472">Membrane</keyword>
<evidence type="ECO:0000256" key="1">
    <source>
        <dbReference type="ARBA" id="ARBA00004651"/>
    </source>
</evidence>
<dbReference type="NCBIfam" id="NF041503">
    <property type="entry name" value="WZX_like"/>
    <property type="match status" value="1"/>
</dbReference>
<dbReference type="EMBL" id="JBHSSB010000015">
    <property type="protein sequence ID" value="MFC6294680.1"/>
    <property type="molecule type" value="Genomic_DNA"/>
</dbReference>
<dbReference type="InterPro" id="IPR050833">
    <property type="entry name" value="Poly_Biosynth_Transport"/>
</dbReference>
<evidence type="ECO:0000313" key="8">
    <source>
        <dbReference type="Proteomes" id="UP001596227"/>
    </source>
</evidence>
<dbReference type="Proteomes" id="UP001596227">
    <property type="component" value="Unassembled WGS sequence"/>
</dbReference>
<reference evidence="8" key="1">
    <citation type="journal article" date="2019" name="Int. J. Syst. Evol. Microbiol.">
        <title>The Global Catalogue of Microorganisms (GCM) 10K type strain sequencing project: providing services to taxonomists for standard genome sequencing and annotation.</title>
        <authorList>
            <consortium name="The Broad Institute Genomics Platform"/>
            <consortium name="The Broad Institute Genome Sequencing Center for Infectious Disease"/>
            <person name="Wu L."/>
            <person name="Ma J."/>
        </authorList>
    </citation>
    <scope>NUCLEOTIDE SEQUENCE [LARGE SCALE GENOMIC DNA]</scope>
    <source>
        <strain evidence="8">CCM 8934</strain>
    </source>
</reference>
<feature type="transmembrane region" description="Helical" evidence="6">
    <location>
        <begin position="184"/>
        <end position="206"/>
    </location>
</feature>
<evidence type="ECO:0000256" key="4">
    <source>
        <dbReference type="ARBA" id="ARBA00022989"/>
    </source>
</evidence>
<proteinExistence type="predicted"/>